<name>A0ABU6G993_9BACL</name>
<evidence type="ECO:0000313" key="1">
    <source>
        <dbReference type="EMBL" id="MEC0229314.1"/>
    </source>
</evidence>
<dbReference type="InterPro" id="IPR015797">
    <property type="entry name" value="NUDIX_hydrolase-like_dom_sf"/>
</dbReference>
<dbReference type="Proteomes" id="UP001338137">
    <property type="component" value="Unassembled WGS sequence"/>
</dbReference>
<gene>
    <name evidence="1" type="ORF">P4I72_19500</name>
</gene>
<dbReference type="Gene3D" id="3.90.79.10">
    <property type="entry name" value="Nucleoside Triphosphate Pyrophosphohydrolase"/>
    <property type="match status" value="1"/>
</dbReference>
<organism evidence="1 2">
    <name type="scientific">Paenibacillus alba</name>
    <dbReference type="NCBI Taxonomy" id="1197127"/>
    <lineage>
        <taxon>Bacteria</taxon>
        <taxon>Bacillati</taxon>
        <taxon>Bacillota</taxon>
        <taxon>Bacilli</taxon>
        <taxon>Bacillales</taxon>
        <taxon>Paenibacillaceae</taxon>
        <taxon>Paenibacillus</taxon>
    </lineage>
</organism>
<dbReference type="RefSeq" id="WP_326073397.1">
    <property type="nucleotide sequence ID" value="NZ_JARLKY010000049.1"/>
</dbReference>
<reference evidence="1 2" key="1">
    <citation type="submission" date="2023-03" db="EMBL/GenBank/DDBJ databases">
        <title>Bacillus Genome Sequencing.</title>
        <authorList>
            <person name="Dunlap C."/>
        </authorList>
    </citation>
    <scope>NUCLEOTIDE SEQUENCE [LARGE SCALE GENOMIC DNA]</scope>
    <source>
        <strain evidence="1 2">BD-533</strain>
    </source>
</reference>
<accession>A0ABU6G993</accession>
<comment type="caution">
    <text evidence="1">The sequence shown here is derived from an EMBL/GenBank/DDBJ whole genome shotgun (WGS) entry which is preliminary data.</text>
</comment>
<protein>
    <recommendedName>
        <fullName evidence="3">8-oxo-dGTP diphosphatase</fullName>
    </recommendedName>
</protein>
<keyword evidence="2" id="KW-1185">Reference proteome</keyword>
<dbReference type="EMBL" id="JARLKY010000049">
    <property type="protein sequence ID" value="MEC0229314.1"/>
    <property type="molecule type" value="Genomic_DNA"/>
</dbReference>
<sequence>MKQEVGEFYEESTFHYDSGTIVLYAFWCKWISGEMIPVDHDDIKWVTVDEMKNFNFAPADIPFVEKLKVGIEL</sequence>
<proteinExistence type="predicted"/>
<dbReference type="SUPFAM" id="SSF55811">
    <property type="entry name" value="Nudix"/>
    <property type="match status" value="1"/>
</dbReference>
<evidence type="ECO:0008006" key="3">
    <source>
        <dbReference type="Google" id="ProtNLM"/>
    </source>
</evidence>
<evidence type="ECO:0000313" key="2">
    <source>
        <dbReference type="Proteomes" id="UP001338137"/>
    </source>
</evidence>